<evidence type="ECO:0000256" key="1">
    <source>
        <dbReference type="SAM" id="MobiDB-lite"/>
    </source>
</evidence>
<gene>
    <name evidence="2" type="ORF">RCOM_1411840</name>
</gene>
<dbReference type="InterPro" id="IPR044589">
    <property type="entry name" value="GATA26/27"/>
</dbReference>
<dbReference type="InParanoid" id="B9SRJ6"/>
<evidence type="ECO:0000313" key="3">
    <source>
        <dbReference type="Proteomes" id="UP000008311"/>
    </source>
</evidence>
<protein>
    <submittedName>
        <fullName evidence="2">Uncharacterized protein</fullName>
    </submittedName>
</protein>
<name>B9SRJ6_RICCO</name>
<dbReference type="PANTHER" id="PTHR46855:SF21">
    <property type="entry name" value="GATA ZINC FINGER PROTEIN"/>
    <property type="match status" value="1"/>
</dbReference>
<dbReference type="EMBL" id="EQ974099">
    <property type="protein sequence ID" value="EEF33773.1"/>
    <property type="molecule type" value="Genomic_DNA"/>
</dbReference>
<dbReference type="Proteomes" id="UP000008311">
    <property type="component" value="Unassembled WGS sequence"/>
</dbReference>
<dbReference type="PANTHER" id="PTHR46855">
    <property type="entry name" value="OSJNBB0038F03.10 PROTEIN"/>
    <property type="match status" value="1"/>
</dbReference>
<proteinExistence type="predicted"/>
<dbReference type="AlphaFoldDB" id="B9SRJ6"/>
<evidence type="ECO:0000313" key="2">
    <source>
        <dbReference type="EMBL" id="EEF33773.1"/>
    </source>
</evidence>
<dbReference type="GO" id="GO:0000976">
    <property type="term" value="F:transcription cis-regulatory region binding"/>
    <property type="evidence" value="ECO:0000318"/>
    <property type="project" value="GO_Central"/>
</dbReference>
<reference evidence="3" key="1">
    <citation type="journal article" date="2010" name="Nat. Biotechnol.">
        <title>Draft genome sequence of the oilseed species Ricinus communis.</title>
        <authorList>
            <person name="Chan A.P."/>
            <person name="Crabtree J."/>
            <person name="Zhao Q."/>
            <person name="Lorenzi H."/>
            <person name="Orvis J."/>
            <person name="Puiu D."/>
            <person name="Melake-Berhan A."/>
            <person name="Jones K.M."/>
            <person name="Redman J."/>
            <person name="Chen G."/>
            <person name="Cahoon E.B."/>
            <person name="Gedil M."/>
            <person name="Stanke M."/>
            <person name="Haas B.J."/>
            <person name="Wortman J.R."/>
            <person name="Fraser-Liggett C.M."/>
            <person name="Ravel J."/>
            <person name="Rabinowicz P.D."/>
        </authorList>
    </citation>
    <scope>NUCLEOTIDE SEQUENCE [LARGE SCALE GENOMIC DNA]</scope>
    <source>
        <strain evidence="3">cv. Hale</strain>
    </source>
</reference>
<dbReference type="STRING" id="3988.B9SRJ6"/>
<feature type="region of interest" description="Disordered" evidence="1">
    <location>
        <begin position="145"/>
        <end position="166"/>
    </location>
</feature>
<sequence>MDHLKNQCYAMLVDQVPNKGNNLRIKEEEEEEGDCFTDNVCYSTDSDDSTSHNSISDDSAVSYSQNCYNVEEEEGDGIQGETQGSLWKTSVPSRKRSLVYEEVGRPNLSEDLLIYDANNLQISCNEIGLGTILLAPMEAAVDETLSSPSDVRISGFNESQNRSSPM</sequence>
<organism evidence="2 3">
    <name type="scientific">Ricinus communis</name>
    <name type="common">Castor bean</name>
    <dbReference type="NCBI Taxonomy" id="3988"/>
    <lineage>
        <taxon>Eukaryota</taxon>
        <taxon>Viridiplantae</taxon>
        <taxon>Streptophyta</taxon>
        <taxon>Embryophyta</taxon>
        <taxon>Tracheophyta</taxon>
        <taxon>Spermatophyta</taxon>
        <taxon>Magnoliopsida</taxon>
        <taxon>eudicotyledons</taxon>
        <taxon>Gunneridae</taxon>
        <taxon>Pentapetalae</taxon>
        <taxon>rosids</taxon>
        <taxon>fabids</taxon>
        <taxon>Malpighiales</taxon>
        <taxon>Euphorbiaceae</taxon>
        <taxon>Acalyphoideae</taxon>
        <taxon>Acalypheae</taxon>
        <taxon>Ricinus</taxon>
    </lineage>
</organism>
<feature type="compositionally biased region" description="Polar residues" evidence="1">
    <location>
        <begin position="156"/>
        <end position="166"/>
    </location>
</feature>
<accession>B9SRJ6</accession>
<keyword evidence="3" id="KW-1185">Reference proteome</keyword>